<dbReference type="Pfam" id="PF00005">
    <property type="entry name" value="ABC_tran"/>
    <property type="match status" value="1"/>
</dbReference>
<dbReference type="InterPro" id="IPR017871">
    <property type="entry name" value="ABC_transporter-like_CS"/>
</dbReference>
<accession>A0ABW6JW66</accession>
<keyword evidence="3" id="KW-0813">Transport</keyword>
<reference evidence="11 12" key="1">
    <citation type="submission" date="2024-08" db="EMBL/GenBank/DDBJ databases">
        <title>Two novel Cytobacillus novel species.</title>
        <authorList>
            <person name="Liu G."/>
        </authorList>
    </citation>
    <scope>NUCLEOTIDE SEQUENCE [LARGE SCALE GENOMIC DNA]</scope>
    <source>
        <strain evidence="11 12">FJAT-53684</strain>
    </source>
</reference>
<dbReference type="Gene3D" id="3.40.50.300">
    <property type="entry name" value="P-loop containing nucleotide triphosphate hydrolases"/>
    <property type="match status" value="1"/>
</dbReference>
<dbReference type="NCBIfam" id="TIGR01727">
    <property type="entry name" value="oligo_HPY"/>
    <property type="match status" value="1"/>
</dbReference>
<dbReference type="PROSITE" id="PS50893">
    <property type="entry name" value="ABC_TRANSPORTER_2"/>
    <property type="match status" value="1"/>
</dbReference>
<organism evidence="11 12">
    <name type="scientific">Cytobacillus mangrovibacter</name>
    <dbReference type="NCBI Taxonomy" id="3299024"/>
    <lineage>
        <taxon>Bacteria</taxon>
        <taxon>Bacillati</taxon>
        <taxon>Bacillota</taxon>
        <taxon>Bacilli</taxon>
        <taxon>Bacillales</taxon>
        <taxon>Bacillaceae</taxon>
        <taxon>Cytobacillus</taxon>
    </lineage>
</organism>
<dbReference type="RefSeq" id="WP_389214497.1">
    <property type="nucleotide sequence ID" value="NZ_JBIACJ010000001.1"/>
</dbReference>
<evidence type="ECO:0000256" key="8">
    <source>
        <dbReference type="ARBA" id="ARBA00022967"/>
    </source>
</evidence>
<dbReference type="CDD" id="cd03257">
    <property type="entry name" value="ABC_NikE_OppD_transporters"/>
    <property type="match status" value="1"/>
</dbReference>
<dbReference type="GO" id="GO:0005524">
    <property type="term" value="F:ATP binding"/>
    <property type="evidence" value="ECO:0007669"/>
    <property type="project" value="UniProtKB-KW"/>
</dbReference>
<keyword evidence="4" id="KW-1003">Cell membrane</keyword>
<evidence type="ECO:0000256" key="6">
    <source>
        <dbReference type="ARBA" id="ARBA00022741"/>
    </source>
</evidence>
<comment type="similarity">
    <text evidence="2">Belongs to the ABC transporter superfamily.</text>
</comment>
<evidence type="ECO:0000256" key="4">
    <source>
        <dbReference type="ARBA" id="ARBA00022475"/>
    </source>
</evidence>
<keyword evidence="9" id="KW-0472">Membrane</keyword>
<evidence type="ECO:0000256" key="9">
    <source>
        <dbReference type="ARBA" id="ARBA00023136"/>
    </source>
</evidence>
<dbReference type="InterPro" id="IPR003439">
    <property type="entry name" value="ABC_transporter-like_ATP-bd"/>
</dbReference>
<dbReference type="PROSITE" id="PS00211">
    <property type="entry name" value="ABC_TRANSPORTER_1"/>
    <property type="match status" value="1"/>
</dbReference>
<dbReference type="PANTHER" id="PTHR43297">
    <property type="entry name" value="OLIGOPEPTIDE TRANSPORT ATP-BINDING PROTEIN APPD"/>
    <property type="match status" value="1"/>
</dbReference>
<dbReference type="InterPro" id="IPR027417">
    <property type="entry name" value="P-loop_NTPase"/>
</dbReference>
<evidence type="ECO:0000313" key="11">
    <source>
        <dbReference type="EMBL" id="MFE8695058.1"/>
    </source>
</evidence>
<keyword evidence="5" id="KW-0997">Cell inner membrane</keyword>
<feature type="domain" description="ABC transporter" evidence="10">
    <location>
        <begin position="5"/>
        <end position="255"/>
    </location>
</feature>
<evidence type="ECO:0000256" key="2">
    <source>
        <dbReference type="ARBA" id="ARBA00005417"/>
    </source>
</evidence>
<protein>
    <submittedName>
        <fullName evidence="11">ABC transporter ATP-binding protein</fullName>
    </submittedName>
</protein>
<dbReference type="PANTHER" id="PTHR43297:SF14">
    <property type="entry name" value="ATPASE AAA-TYPE CORE DOMAIN-CONTAINING PROTEIN"/>
    <property type="match status" value="1"/>
</dbReference>
<keyword evidence="12" id="KW-1185">Reference proteome</keyword>
<dbReference type="InterPro" id="IPR013563">
    <property type="entry name" value="Oligopep_ABC_C"/>
</dbReference>
<keyword evidence="7 11" id="KW-0067">ATP-binding</keyword>
<dbReference type="Proteomes" id="UP001601058">
    <property type="component" value="Unassembled WGS sequence"/>
</dbReference>
<gene>
    <name evidence="11" type="ORF">ACFYKT_01660</name>
</gene>
<comment type="caution">
    <text evidence="11">The sequence shown here is derived from an EMBL/GenBank/DDBJ whole genome shotgun (WGS) entry which is preliminary data.</text>
</comment>
<comment type="subcellular location">
    <subcellularLocation>
        <location evidence="1">Cell membrane</location>
        <topology evidence="1">Peripheral membrane protein</topology>
    </subcellularLocation>
</comment>
<proteinExistence type="inferred from homology"/>
<keyword evidence="8" id="KW-1278">Translocase</keyword>
<name>A0ABW6JW66_9BACI</name>
<evidence type="ECO:0000256" key="7">
    <source>
        <dbReference type="ARBA" id="ARBA00022840"/>
    </source>
</evidence>
<evidence type="ECO:0000313" key="12">
    <source>
        <dbReference type="Proteomes" id="UP001601058"/>
    </source>
</evidence>
<dbReference type="InterPro" id="IPR050388">
    <property type="entry name" value="ABC_Ni/Peptide_Import"/>
</dbReference>
<sequence length="340" mass="37788">MSNVLEVTGLTTQVNSKGKHMNVIDNLSFTIKKGESLGIVGESGCGKSMVVLSLMQLLDENVKVIEGNISLDGKDLLQLSDQELRNVRGKEMAMIFQDPMTSINPVLKIGKQIREAVEKDESVSRSERDDRVIDLLKQVGIPRPNEIVREYPHRLSGGMRQRVMIAMAIACHPTLLIADEPTTALDVTIQAQILDLLKKIRSDTGMSLIMITHDLGIVSEVCDRVMVMYAGQVVETTDVRTLLLDPKHPYTIGLINSMPQKARGLKRLNSIPGNVPTPGDYPSGCRFAARCDNVMPICLEKSPELINIDEQTSCRCWLYSDNKEVQGEYGITDIRNQRVE</sequence>
<dbReference type="EMBL" id="JBIACJ010000001">
    <property type="protein sequence ID" value="MFE8695058.1"/>
    <property type="molecule type" value="Genomic_DNA"/>
</dbReference>
<evidence type="ECO:0000256" key="3">
    <source>
        <dbReference type="ARBA" id="ARBA00022448"/>
    </source>
</evidence>
<evidence type="ECO:0000256" key="5">
    <source>
        <dbReference type="ARBA" id="ARBA00022519"/>
    </source>
</evidence>
<evidence type="ECO:0000259" key="10">
    <source>
        <dbReference type="PROSITE" id="PS50893"/>
    </source>
</evidence>
<dbReference type="InterPro" id="IPR003593">
    <property type="entry name" value="AAA+_ATPase"/>
</dbReference>
<dbReference type="SUPFAM" id="SSF52540">
    <property type="entry name" value="P-loop containing nucleoside triphosphate hydrolases"/>
    <property type="match status" value="1"/>
</dbReference>
<evidence type="ECO:0000256" key="1">
    <source>
        <dbReference type="ARBA" id="ARBA00004202"/>
    </source>
</evidence>
<keyword evidence="6" id="KW-0547">Nucleotide-binding</keyword>
<dbReference type="SMART" id="SM00382">
    <property type="entry name" value="AAA"/>
    <property type="match status" value="1"/>
</dbReference>
<dbReference type="Pfam" id="PF08352">
    <property type="entry name" value="oligo_HPY"/>
    <property type="match status" value="1"/>
</dbReference>